<comment type="caution">
    <text evidence="2">The sequence shown here is derived from an EMBL/GenBank/DDBJ whole genome shotgun (WGS) entry which is preliminary data.</text>
</comment>
<accession>K0TGB4</accession>
<feature type="region of interest" description="Disordered" evidence="1">
    <location>
        <begin position="1"/>
        <end position="125"/>
    </location>
</feature>
<feature type="region of interest" description="Disordered" evidence="1">
    <location>
        <begin position="489"/>
        <end position="574"/>
    </location>
</feature>
<feature type="compositionally biased region" description="Basic residues" evidence="1">
    <location>
        <begin position="27"/>
        <end position="36"/>
    </location>
</feature>
<dbReference type="Proteomes" id="UP000266841">
    <property type="component" value="Unassembled WGS sequence"/>
</dbReference>
<feature type="compositionally biased region" description="Basic and acidic residues" evidence="1">
    <location>
        <begin position="489"/>
        <end position="535"/>
    </location>
</feature>
<name>K0TGB4_THAOC</name>
<evidence type="ECO:0000256" key="1">
    <source>
        <dbReference type="SAM" id="MobiDB-lite"/>
    </source>
</evidence>
<evidence type="ECO:0000313" key="2">
    <source>
        <dbReference type="EMBL" id="EJK76084.1"/>
    </source>
</evidence>
<feature type="compositionally biased region" description="Low complexity" evidence="1">
    <location>
        <begin position="37"/>
        <end position="46"/>
    </location>
</feature>
<organism evidence="2 3">
    <name type="scientific">Thalassiosira oceanica</name>
    <name type="common">Marine diatom</name>
    <dbReference type="NCBI Taxonomy" id="159749"/>
    <lineage>
        <taxon>Eukaryota</taxon>
        <taxon>Sar</taxon>
        <taxon>Stramenopiles</taxon>
        <taxon>Ochrophyta</taxon>
        <taxon>Bacillariophyta</taxon>
        <taxon>Coscinodiscophyceae</taxon>
        <taxon>Thalassiosirophycidae</taxon>
        <taxon>Thalassiosirales</taxon>
        <taxon>Thalassiosiraceae</taxon>
        <taxon>Thalassiosira</taxon>
    </lineage>
</organism>
<keyword evidence="3" id="KW-1185">Reference proteome</keyword>
<dbReference type="AlphaFoldDB" id="K0TGB4"/>
<gene>
    <name evidence="2" type="ORF">THAOC_02174</name>
</gene>
<feature type="compositionally biased region" description="Basic residues" evidence="1">
    <location>
        <begin position="65"/>
        <end position="79"/>
    </location>
</feature>
<feature type="compositionally biased region" description="Basic and acidic residues" evidence="1">
    <location>
        <begin position="541"/>
        <end position="565"/>
    </location>
</feature>
<proteinExistence type="predicted"/>
<sequence>MGKDPYTIGIALTKQSTPEPRDALSATRRRRTKGARRLLVSAAAAAGRRREPPPPAPSPAAVAAGRRRRSSGAGRRRRAPPPTADRRGTLTRAAAAGVATWRHSRAHRPHSGAPSAEVGGEQSGETGAAIRACTAMADDDGHAMSCAPAVSDSSTVRCAPVAKHVDLGKENNDGQTQVCIPTKGQKKRKVERPSCPHCDADNRPLHTKLAYPAEKPQNDAPNAWKKQVTDEEFDRVKNECIRLLGELEEWLDGRHEDAQRCLYRNEKEHRDYKQFKRPTGYWLKFLQGLENTGTCYPIYLALMRCLTPWDLGNVDGSCGGGHCACVDPTDNMTMRRAMEANNAFAQSYINYDAMYNLRYAVMNGRIIDIVFRFCNGTKTPIFVFNLMGTSSNFDYVFTPLAESAASSDFIQVCASGSHVSNLSTKRWFSKSLSWKTEWEQMFHVSREIHKLSRALADFNAKFDLETGRTLVECWREMKYLIPDMSEHKSEVQLHEENQQRKRKREAEERQRKEERKRKAEEERKRKAEVGRQRKEERKRKVMELRNEMERRVAEAKKMNQEERASLKKQNNSSF</sequence>
<feature type="compositionally biased region" description="Low complexity" evidence="1">
    <location>
        <begin position="90"/>
        <end position="101"/>
    </location>
</feature>
<protein>
    <submittedName>
        <fullName evidence="2">Uncharacterized protein</fullName>
    </submittedName>
</protein>
<reference evidence="2 3" key="1">
    <citation type="journal article" date="2012" name="Genome Biol.">
        <title>Genome and low-iron response of an oceanic diatom adapted to chronic iron limitation.</title>
        <authorList>
            <person name="Lommer M."/>
            <person name="Specht M."/>
            <person name="Roy A.S."/>
            <person name="Kraemer L."/>
            <person name="Andreson R."/>
            <person name="Gutowska M.A."/>
            <person name="Wolf J."/>
            <person name="Bergner S.V."/>
            <person name="Schilhabel M.B."/>
            <person name="Klostermeier U.C."/>
            <person name="Beiko R.G."/>
            <person name="Rosenstiel P."/>
            <person name="Hippler M."/>
            <person name="Laroche J."/>
        </authorList>
    </citation>
    <scope>NUCLEOTIDE SEQUENCE [LARGE SCALE GENOMIC DNA]</scope>
    <source>
        <strain evidence="2 3">CCMP1005</strain>
    </source>
</reference>
<evidence type="ECO:0000313" key="3">
    <source>
        <dbReference type="Proteomes" id="UP000266841"/>
    </source>
</evidence>
<dbReference type="EMBL" id="AGNL01002545">
    <property type="protein sequence ID" value="EJK76084.1"/>
    <property type="molecule type" value="Genomic_DNA"/>
</dbReference>